<sequence length="246" mass="26092">MTLVAAHYRFLVLEQIRIPIALLSSALFPALSLLFFVVPFDYSNDPAAATTSVAQLIVFAVMTSFLFTFGVGVADDREKSWDPYLRTLPAPAWPRIAGRVLMGATFALLSVIPVTIVGALFTSATASPLQLLLGLVALVVAGLPFLFGGLAIGYSMPVKVALPVTNLVFFPIAFGGGLLIPPGLFPGWLQGVSTLLPSRGARDLVVWAVVGTPPSVLAVIAMGVWAVATAAVAVWAYKRDQGRRFH</sequence>
<comment type="subcellular location">
    <subcellularLocation>
        <location evidence="1">Membrane</location>
        <topology evidence="1">Multi-pass membrane protein</topology>
    </subcellularLocation>
</comment>
<dbReference type="Proteomes" id="UP001500449">
    <property type="component" value="Unassembled WGS sequence"/>
</dbReference>
<keyword evidence="4 6" id="KW-0472">Membrane</keyword>
<dbReference type="InterPro" id="IPR000412">
    <property type="entry name" value="ABC_2_transport"/>
</dbReference>
<keyword evidence="3 6" id="KW-1133">Transmembrane helix</keyword>
<comment type="caution">
    <text evidence="8">The sequence shown here is derived from an EMBL/GenBank/DDBJ whole genome shotgun (WGS) entry which is preliminary data.</text>
</comment>
<feature type="transmembrane region" description="Helical" evidence="6">
    <location>
        <begin position="204"/>
        <end position="237"/>
    </location>
</feature>
<evidence type="ECO:0000259" key="7">
    <source>
        <dbReference type="Pfam" id="PF01061"/>
    </source>
</evidence>
<keyword evidence="2 6" id="KW-0812">Transmembrane</keyword>
<evidence type="ECO:0000256" key="6">
    <source>
        <dbReference type="SAM" id="Phobius"/>
    </source>
</evidence>
<evidence type="ECO:0000313" key="8">
    <source>
        <dbReference type="EMBL" id="GAA1872453.1"/>
    </source>
</evidence>
<accession>A0ABN2NJW9</accession>
<dbReference type="Pfam" id="PF01061">
    <property type="entry name" value="ABC2_membrane"/>
    <property type="match status" value="1"/>
</dbReference>
<feature type="transmembrane region" description="Helical" evidence="6">
    <location>
        <begin position="20"/>
        <end position="40"/>
    </location>
</feature>
<proteinExistence type="predicted"/>
<feature type="domain" description="ABC-2 type transporter transmembrane" evidence="7">
    <location>
        <begin position="13"/>
        <end position="201"/>
    </location>
</feature>
<dbReference type="EMBL" id="BAAAQK010000025">
    <property type="protein sequence ID" value="GAA1872453.1"/>
    <property type="molecule type" value="Genomic_DNA"/>
</dbReference>
<keyword evidence="5" id="KW-0046">Antibiotic resistance</keyword>
<evidence type="ECO:0000256" key="1">
    <source>
        <dbReference type="ARBA" id="ARBA00004141"/>
    </source>
</evidence>
<evidence type="ECO:0000256" key="3">
    <source>
        <dbReference type="ARBA" id="ARBA00022989"/>
    </source>
</evidence>
<organism evidence="8 9">
    <name type="scientific">Pseudonocardia ailaonensis</name>
    <dbReference type="NCBI Taxonomy" id="367279"/>
    <lineage>
        <taxon>Bacteria</taxon>
        <taxon>Bacillati</taxon>
        <taxon>Actinomycetota</taxon>
        <taxon>Actinomycetes</taxon>
        <taxon>Pseudonocardiales</taxon>
        <taxon>Pseudonocardiaceae</taxon>
        <taxon>Pseudonocardia</taxon>
    </lineage>
</organism>
<feature type="transmembrane region" description="Helical" evidence="6">
    <location>
        <begin position="96"/>
        <end position="119"/>
    </location>
</feature>
<feature type="transmembrane region" description="Helical" evidence="6">
    <location>
        <begin position="164"/>
        <end position="184"/>
    </location>
</feature>
<dbReference type="PIRSF" id="PIRSF006648">
    <property type="entry name" value="DrrB"/>
    <property type="match status" value="1"/>
</dbReference>
<name>A0ABN2NJW9_9PSEU</name>
<dbReference type="InterPro" id="IPR013525">
    <property type="entry name" value="ABC2_TM"/>
</dbReference>
<evidence type="ECO:0000313" key="9">
    <source>
        <dbReference type="Proteomes" id="UP001500449"/>
    </source>
</evidence>
<feature type="transmembrane region" description="Helical" evidence="6">
    <location>
        <begin position="131"/>
        <end position="152"/>
    </location>
</feature>
<protein>
    <recommendedName>
        <fullName evidence="7">ABC-2 type transporter transmembrane domain-containing protein</fullName>
    </recommendedName>
</protein>
<dbReference type="InterPro" id="IPR051784">
    <property type="entry name" value="Nod_factor_ABC_transporter"/>
</dbReference>
<feature type="transmembrane region" description="Helical" evidence="6">
    <location>
        <begin position="52"/>
        <end position="75"/>
    </location>
</feature>
<gene>
    <name evidence="8" type="ORF">GCM10009836_61730</name>
</gene>
<dbReference type="RefSeq" id="WP_344425115.1">
    <property type="nucleotide sequence ID" value="NZ_BAAAQK010000025.1"/>
</dbReference>
<evidence type="ECO:0000256" key="2">
    <source>
        <dbReference type="ARBA" id="ARBA00022692"/>
    </source>
</evidence>
<evidence type="ECO:0000256" key="5">
    <source>
        <dbReference type="ARBA" id="ARBA00023251"/>
    </source>
</evidence>
<keyword evidence="9" id="KW-1185">Reference proteome</keyword>
<reference evidence="8 9" key="1">
    <citation type="journal article" date="2019" name="Int. J. Syst. Evol. Microbiol.">
        <title>The Global Catalogue of Microorganisms (GCM) 10K type strain sequencing project: providing services to taxonomists for standard genome sequencing and annotation.</title>
        <authorList>
            <consortium name="The Broad Institute Genomics Platform"/>
            <consortium name="The Broad Institute Genome Sequencing Center for Infectious Disease"/>
            <person name="Wu L."/>
            <person name="Ma J."/>
        </authorList>
    </citation>
    <scope>NUCLEOTIDE SEQUENCE [LARGE SCALE GENOMIC DNA]</scope>
    <source>
        <strain evidence="8 9">JCM 16009</strain>
    </source>
</reference>
<dbReference type="PANTHER" id="PTHR43229:SF2">
    <property type="entry name" value="NODULATION PROTEIN J"/>
    <property type="match status" value="1"/>
</dbReference>
<dbReference type="PANTHER" id="PTHR43229">
    <property type="entry name" value="NODULATION PROTEIN J"/>
    <property type="match status" value="1"/>
</dbReference>
<evidence type="ECO:0000256" key="4">
    <source>
        <dbReference type="ARBA" id="ARBA00023136"/>
    </source>
</evidence>